<evidence type="ECO:0000313" key="2">
    <source>
        <dbReference type="RefSeq" id="XP_021808906.1"/>
    </source>
</evidence>
<gene>
    <name evidence="2" type="primary">LOC110752534</name>
</gene>
<sequence>MKKRKKTYKIEFLCNLMVERMDGFNGTLWTLMFMDGHETCEVLEKSMEQSRRICLRFSIGISSLPTPTTVILPGPEGCRVVFLSAATIEEVLRRTGYTKVLAWKRPRKPL</sequence>
<proteinExistence type="predicted"/>
<accession>A0A6P5S5V8</accession>
<dbReference type="RefSeq" id="XP_021808906.1">
    <property type="nucleotide sequence ID" value="XM_021953214.1"/>
</dbReference>
<protein>
    <submittedName>
        <fullName evidence="2">Uncharacterized protein LOC110752534</fullName>
    </submittedName>
</protein>
<dbReference type="AlphaFoldDB" id="A0A6P5S5V8"/>
<reference evidence="2" key="1">
    <citation type="submission" date="2025-08" db="UniProtKB">
        <authorList>
            <consortium name="RefSeq"/>
        </authorList>
    </citation>
    <scope>IDENTIFICATION</scope>
</reference>
<organism evidence="1 2">
    <name type="scientific">Prunus avium</name>
    <name type="common">Cherry</name>
    <name type="synonym">Cerasus avium</name>
    <dbReference type="NCBI Taxonomy" id="42229"/>
    <lineage>
        <taxon>Eukaryota</taxon>
        <taxon>Viridiplantae</taxon>
        <taxon>Streptophyta</taxon>
        <taxon>Embryophyta</taxon>
        <taxon>Tracheophyta</taxon>
        <taxon>Spermatophyta</taxon>
        <taxon>Magnoliopsida</taxon>
        <taxon>eudicotyledons</taxon>
        <taxon>Gunneridae</taxon>
        <taxon>Pentapetalae</taxon>
        <taxon>rosids</taxon>
        <taxon>fabids</taxon>
        <taxon>Rosales</taxon>
        <taxon>Rosaceae</taxon>
        <taxon>Amygdaloideae</taxon>
        <taxon>Amygdaleae</taxon>
        <taxon>Prunus</taxon>
    </lineage>
</organism>
<dbReference type="KEGG" id="pavi:110752534"/>
<keyword evidence="1" id="KW-1185">Reference proteome</keyword>
<evidence type="ECO:0000313" key="1">
    <source>
        <dbReference type="Proteomes" id="UP000515124"/>
    </source>
</evidence>
<name>A0A6P5S5V8_PRUAV</name>
<dbReference type="GeneID" id="110752534"/>
<dbReference type="Proteomes" id="UP000515124">
    <property type="component" value="Unplaced"/>
</dbReference>